<evidence type="ECO:0000313" key="2">
    <source>
        <dbReference type="Proteomes" id="UP000031668"/>
    </source>
</evidence>
<evidence type="ECO:0000313" key="1">
    <source>
        <dbReference type="EMBL" id="KII73667.1"/>
    </source>
</evidence>
<gene>
    <name evidence="1" type="ORF">RF11_12218</name>
</gene>
<keyword evidence="2" id="KW-1185">Reference proteome</keyword>
<evidence type="ECO:0008006" key="3">
    <source>
        <dbReference type="Google" id="ProtNLM"/>
    </source>
</evidence>
<dbReference type="AlphaFoldDB" id="A0A0C2NI40"/>
<accession>A0A0C2NI40</accession>
<reference evidence="1 2" key="1">
    <citation type="journal article" date="2014" name="Genome Biol. Evol.">
        <title>The genome of the myxosporean Thelohanellus kitauei shows adaptations to nutrient acquisition within its fish host.</title>
        <authorList>
            <person name="Yang Y."/>
            <person name="Xiong J."/>
            <person name="Zhou Z."/>
            <person name="Huo F."/>
            <person name="Miao W."/>
            <person name="Ran C."/>
            <person name="Liu Y."/>
            <person name="Zhang J."/>
            <person name="Feng J."/>
            <person name="Wang M."/>
            <person name="Wang M."/>
            <person name="Wang L."/>
            <person name="Yao B."/>
        </authorList>
    </citation>
    <scope>NUCLEOTIDE SEQUENCE [LARGE SCALE GENOMIC DNA]</scope>
    <source>
        <strain evidence="1">Wuqing</strain>
    </source>
</reference>
<dbReference type="Gene3D" id="3.30.70.270">
    <property type="match status" value="1"/>
</dbReference>
<dbReference type="SUPFAM" id="SSF56672">
    <property type="entry name" value="DNA/RNA polymerases"/>
    <property type="match status" value="1"/>
</dbReference>
<dbReference type="InterPro" id="IPR043128">
    <property type="entry name" value="Rev_trsase/Diguanyl_cyclase"/>
</dbReference>
<dbReference type="OrthoDB" id="5985335at2759"/>
<dbReference type="InterPro" id="IPR051320">
    <property type="entry name" value="Viral_Replic_Matur_Polypro"/>
</dbReference>
<organism evidence="1 2">
    <name type="scientific">Thelohanellus kitauei</name>
    <name type="common">Myxosporean</name>
    <dbReference type="NCBI Taxonomy" id="669202"/>
    <lineage>
        <taxon>Eukaryota</taxon>
        <taxon>Metazoa</taxon>
        <taxon>Cnidaria</taxon>
        <taxon>Myxozoa</taxon>
        <taxon>Myxosporea</taxon>
        <taxon>Bivalvulida</taxon>
        <taxon>Platysporina</taxon>
        <taxon>Myxobolidae</taxon>
        <taxon>Thelohanellus</taxon>
    </lineage>
</organism>
<sequence>MNCHEPTNTKEIKSFIGAINYSSNIIPMLHVRCTRFYELTSKGLKSLWNVVHKKLFEEMKNDITTKFCLYHDHLSIPRVLRTDASDRGIEDVLFYQVDWN</sequence>
<dbReference type="PANTHER" id="PTHR33064">
    <property type="entry name" value="POL PROTEIN"/>
    <property type="match status" value="1"/>
</dbReference>
<comment type="caution">
    <text evidence="1">The sequence shown here is derived from an EMBL/GenBank/DDBJ whole genome shotgun (WGS) entry which is preliminary data.</text>
</comment>
<dbReference type="InterPro" id="IPR043502">
    <property type="entry name" value="DNA/RNA_pol_sf"/>
</dbReference>
<protein>
    <recommendedName>
        <fullName evidence="3">Reverse transcriptase/retrotransposon-derived protein RNase H-like domain-containing protein</fullName>
    </recommendedName>
</protein>
<dbReference type="PANTHER" id="PTHR33064:SF37">
    <property type="entry name" value="RIBONUCLEASE H"/>
    <property type="match status" value="1"/>
</dbReference>
<name>A0A0C2NI40_THEKT</name>
<dbReference type="EMBL" id="JWZT01000726">
    <property type="protein sequence ID" value="KII73667.1"/>
    <property type="molecule type" value="Genomic_DNA"/>
</dbReference>
<proteinExistence type="predicted"/>
<dbReference type="Proteomes" id="UP000031668">
    <property type="component" value="Unassembled WGS sequence"/>
</dbReference>